<sequence>MVEPYCRRRSLLSSRLTRLRELMEREGITALWVHQDENRRYLSGFTGDSGTLLITPTAQYLLTDGRFTEQAREEAPDFQIIDLGPHPWEQLGQTLAAAGVEKLFFEAEHLTYATYEEFLEKARDWPRPVSLAPVKGLVARLRQVKDAEEIAVLEKAIAIADAGYNHLLSILRPGLTERDIALELEYFMGKQGSRGPSFTTIIASGPRSALPHGVASDRVLQPGDMIVMDFGAVYGGYHSDLTRTVALAPVTAEWRRLYDIVLEAQQQAIAALRPGIQGREADAVAREAIAAAGYGDYFSHGLGHGVGLAIHEDPTLSSRSEVKLAPGMVVTVEPGVYLPGRGGIRIEDVVLIQEGGARVLSRAPKEFIEL</sequence>
<evidence type="ECO:0000256" key="1">
    <source>
        <dbReference type="ARBA" id="ARBA00022723"/>
    </source>
</evidence>
<dbReference type="Gene3D" id="3.90.230.10">
    <property type="entry name" value="Creatinase/methionine aminopeptidase superfamily"/>
    <property type="match status" value="1"/>
</dbReference>
<dbReference type="GO" id="GO:0046872">
    <property type="term" value="F:metal ion binding"/>
    <property type="evidence" value="ECO:0007669"/>
    <property type="project" value="UniProtKB-KW"/>
</dbReference>
<dbReference type="AlphaFoldDB" id="A0A0S6UFQ1"/>
<dbReference type="PANTHER" id="PTHR46112:SF3">
    <property type="entry name" value="AMINOPEPTIDASE YPDF"/>
    <property type="match status" value="1"/>
</dbReference>
<evidence type="ECO:0000259" key="4">
    <source>
        <dbReference type="Pfam" id="PF01321"/>
    </source>
</evidence>
<dbReference type="PRINTS" id="PR00599">
    <property type="entry name" value="MAPEPTIDASE"/>
</dbReference>
<dbReference type="InterPro" id="IPR001714">
    <property type="entry name" value="Pept_M24_MAP"/>
</dbReference>
<dbReference type="InterPro" id="IPR000994">
    <property type="entry name" value="Pept_M24"/>
</dbReference>
<dbReference type="InterPro" id="IPR029149">
    <property type="entry name" value="Creatin/AminoP/Spt16_N"/>
</dbReference>
<feature type="domain" description="Peptidase M24" evidence="3">
    <location>
        <begin position="153"/>
        <end position="354"/>
    </location>
</feature>
<dbReference type="SUPFAM" id="SSF53092">
    <property type="entry name" value="Creatinase/prolidase N-terminal domain"/>
    <property type="match status" value="1"/>
</dbReference>
<reference evidence="5" key="1">
    <citation type="journal article" date="2014" name="Gene">
        <title>Genome-guided analysis of transformation efficiency and carbon dioxide assimilation by Moorella thermoacetica Y72.</title>
        <authorList>
            <person name="Tsukahara K."/>
            <person name="Kita A."/>
            <person name="Nakashimada Y."/>
            <person name="Hoshino T."/>
            <person name="Murakami K."/>
        </authorList>
    </citation>
    <scope>NUCLEOTIDE SEQUENCE [LARGE SCALE GENOMIC DNA]</scope>
    <source>
        <strain evidence="5">Y72</strain>
    </source>
</reference>
<dbReference type="Proteomes" id="UP000063718">
    <property type="component" value="Unassembled WGS sequence"/>
</dbReference>
<dbReference type="GO" id="GO:0008235">
    <property type="term" value="F:metalloexopeptidase activity"/>
    <property type="evidence" value="ECO:0007669"/>
    <property type="project" value="UniProtKB-ARBA"/>
</dbReference>
<dbReference type="InterPro" id="IPR000587">
    <property type="entry name" value="Creatinase_N"/>
</dbReference>
<accession>A0A0S6UFQ1</accession>
<evidence type="ECO:0000259" key="3">
    <source>
        <dbReference type="Pfam" id="PF00557"/>
    </source>
</evidence>
<keyword evidence="5" id="KW-0645">Protease</keyword>
<name>A0A0S6UFQ1_NEOTH</name>
<keyword evidence="1" id="KW-0479">Metal-binding</keyword>
<evidence type="ECO:0000313" key="5">
    <source>
        <dbReference type="EMBL" id="GAF27343.1"/>
    </source>
</evidence>
<keyword evidence="5" id="KW-0031">Aminopeptidase</keyword>
<evidence type="ECO:0000256" key="2">
    <source>
        <dbReference type="ARBA" id="ARBA00022801"/>
    </source>
</evidence>
<dbReference type="PROSITE" id="PS00491">
    <property type="entry name" value="PROLINE_PEPTIDASE"/>
    <property type="match status" value="1"/>
</dbReference>
<feature type="domain" description="Creatinase N-terminal" evidence="4">
    <location>
        <begin position="15"/>
        <end position="144"/>
    </location>
</feature>
<dbReference type="InterPro" id="IPR001131">
    <property type="entry name" value="Peptidase_M24B_aminopep-P_CS"/>
</dbReference>
<keyword evidence="2" id="KW-0378">Hydrolase</keyword>
<dbReference type="PANTHER" id="PTHR46112">
    <property type="entry name" value="AMINOPEPTIDASE"/>
    <property type="match status" value="1"/>
</dbReference>
<dbReference type="GO" id="GO:0004177">
    <property type="term" value="F:aminopeptidase activity"/>
    <property type="evidence" value="ECO:0007669"/>
    <property type="project" value="UniProtKB-KW"/>
</dbReference>
<gene>
    <name evidence="5" type="ORF">MTY_2684</name>
</gene>
<proteinExistence type="predicted"/>
<dbReference type="InterPro" id="IPR050659">
    <property type="entry name" value="Peptidase_M24B"/>
</dbReference>
<dbReference type="Gene3D" id="3.40.350.10">
    <property type="entry name" value="Creatinase/prolidase N-terminal domain"/>
    <property type="match status" value="1"/>
</dbReference>
<dbReference type="InterPro" id="IPR036005">
    <property type="entry name" value="Creatinase/aminopeptidase-like"/>
</dbReference>
<protein>
    <submittedName>
        <fullName evidence="5">Xaa-Pro aminopeptidase</fullName>
    </submittedName>
</protein>
<dbReference type="Pfam" id="PF01321">
    <property type="entry name" value="Creatinase_N"/>
    <property type="match status" value="1"/>
</dbReference>
<dbReference type="Pfam" id="PF00557">
    <property type="entry name" value="Peptidase_M24"/>
    <property type="match status" value="1"/>
</dbReference>
<dbReference type="CDD" id="cd01092">
    <property type="entry name" value="APP-like"/>
    <property type="match status" value="1"/>
</dbReference>
<dbReference type="SUPFAM" id="SSF55920">
    <property type="entry name" value="Creatinase/aminopeptidase"/>
    <property type="match status" value="1"/>
</dbReference>
<dbReference type="EMBL" id="DF238840">
    <property type="protein sequence ID" value="GAF27343.1"/>
    <property type="molecule type" value="Genomic_DNA"/>
</dbReference>
<organism evidence="5">
    <name type="scientific">Moorella thermoacetica Y72</name>
    <dbReference type="NCBI Taxonomy" id="1325331"/>
    <lineage>
        <taxon>Bacteria</taxon>
        <taxon>Bacillati</taxon>
        <taxon>Bacillota</taxon>
        <taxon>Clostridia</taxon>
        <taxon>Neomoorellales</taxon>
        <taxon>Neomoorellaceae</taxon>
        <taxon>Neomoorella</taxon>
    </lineage>
</organism>